<proteinExistence type="predicted"/>
<dbReference type="OrthoDB" id="7876782at2"/>
<dbReference type="AlphaFoldDB" id="A0A1I4F713"/>
<dbReference type="RefSeq" id="WP_139216206.1">
    <property type="nucleotide sequence ID" value="NZ_FOSZ01000005.1"/>
</dbReference>
<evidence type="ECO:0000313" key="1">
    <source>
        <dbReference type="EMBL" id="SFL13233.1"/>
    </source>
</evidence>
<name>A0A1I4F713_9RHOB</name>
<organism evidence="1 2">
    <name type="scientific">Shimia haliotis</name>
    <dbReference type="NCBI Taxonomy" id="1280847"/>
    <lineage>
        <taxon>Bacteria</taxon>
        <taxon>Pseudomonadati</taxon>
        <taxon>Pseudomonadota</taxon>
        <taxon>Alphaproteobacteria</taxon>
        <taxon>Rhodobacterales</taxon>
        <taxon>Roseobacteraceae</taxon>
    </lineage>
</organism>
<evidence type="ECO:0008006" key="3">
    <source>
        <dbReference type="Google" id="ProtNLM"/>
    </source>
</evidence>
<dbReference type="EMBL" id="FOSZ01000005">
    <property type="protein sequence ID" value="SFL13233.1"/>
    <property type="molecule type" value="Genomic_DNA"/>
</dbReference>
<protein>
    <recommendedName>
        <fullName evidence="3">Copper chaperone PCu(A)C</fullName>
    </recommendedName>
</protein>
<keyword evidence="2" id="KW-1185">Reference proteome</keyword>
<sequence length="117" mass="12009">MISRRAVVLGGLGVPVMAWAHEGHNHLPVTVSAEAVRKRSGAVVVTLTFFNTSTAAATLGAVRVEGATMEGFAPVVVPAGDIVEAKITLRFDSAVPSVIPLHLDFGTRGSGSVSAAF</sequence>
<accession>A0A1I4F713</accession>
<reference evidence="2" key="1">
    <citation type="submission" date="2016-10" db="EMBL/GenBank/DDBJ databases">
        <authorList>
            <person name="Varghese N."/>
            <person name="Submissions S."/>
        </authorList>
    </citation>
    <scope>NUCLEOTIDE SEQUENCE [LARGE SCALE GENOMIC DNA]</scope>
    <source>
        <strain evidence="2">DSM 28453</strain>
    </source>
</reference>
<dbReference type="Proteomes" id="UP000198851">
    <property type="component" value="Unassembled WGS sequence"/>
</dbReference>
<gene>
    <name evidence="1" type="ORF">SAMN04488036_105231</name>
</gene>
<evidence type="ECO:0000313" key="2">
    <source>
        <dbReference type="Proteomes" id="UP000198851"/>
    </source>
</evidence>